<keyword evidence="2" id="KW-1185">Reference proteome</keyword>
<protein>
    <submittedName>
        <fullName evidence="1">Uncharacterized protein</fullName>
    </submittedName>
</protein>
<gene>
    <name evidence="1" type="ORF">AARE701A_LOCUS21361</name>
</gene>
<reference evidence="1" key="1">
    <citation type="submission" date="2021-01" db="EMBL/GenBank/DDBJ databases">
        <authorList>
            <person name="Bezrukov I."/>
        </authorList>
    </citation>
    <scope>NUCLEOTIDE SEQUENCE</scope>
</reference>
<evidence type="ECO:0000313" key="1">
    <source>
        <dbReference type="EMBL" id="CAE6237506.1"/>
    </source>
</evidence>
<dbReference type="AlphaFoldDB" id="A0A8S2B9P7"/>
<accession>A0A8S2B9P7</accession>
<name>A0A8S2B9P7_ARAAE</name>
<organism evidence="1 2">
    <name type="scientific">Arabidopsis arenosa</name>
    <name type="common">Sand rock-cress</name>
    <name type="synonym">Cardaminopsis arenosa</name>
    <dbReference type="NCBI Taxonomy" id="38785"/>
    <lineage>
        <taxon>Eukaryota</taxon>
        <taxon>Viridiplantae</taxon>
        <taxon>Streptophyta</taxon>
        <taxon>Embryophyta</taxon>
        <taxon>Tracheophyta</taxon>
        <taxon>Spermatophyta</taxon>
        <taxon>Magnoliopsida</taxon>
        <taxon>eudicotyledons</taxon>
        <taxon>Gunneridae</taxon>
        <taxon>Pentapetalae</taxon>
        <taxon>rosids</taxon>
        <taxon>malvids</taxon>
        <taxon>Brassicales</taxon>
        <taxon>Brassicaceae</taxon>
        <taxon>Camelineae</taxon>
        <taxon>Arabidopsis</taxon>
    </lineage>
</organism>
<dbReference type="EMBL" id="LR999458">
    <property type="protein sequence ID" value="CAE6237506.1"/>
    <property type="molecule type" value="Genomic_DNA"/>
</dbReference>
<proteinExistence type="predicted"/>
<dbReference type="Proteomes" id="UP000682877">
    <property type="component" value="Chromosome 8"/>
</dbReference>
<sequence length="90" mass="10123">MRAQLSLRRGGKNGFNGNIWGQQLASKVENALQHAASTFSNFPEKIDLAISSTHPSTLKRDDQHLQDQWVSQVGKFLEPLVVFAYELLLE</sequence>
<evidence type="ECO:0000313" key="2">
    <source>
        <dbReference type="Proteomes" id="UP000682877"/>
    </source>
</evidence>